<evidence type="ECO:0000313" key="3">
    <source>
        <dbReference type="EMBL" id="KAA1107248.1"/>
    </source>
</evidence>
<feature type="compositionally biased region" description="Polar residues" evidence="1">
    <location>
        <begin position="1"/>
        <end position="10"/>
    </location>
</feature>
<comment type="caution">
    <text evidence="3">The sequence shown here is derived from an EMBL/GenBank/DDBJ whole genome shotgun (WGS) entry which is preliminary data.</text>
</comment>
<dbReference type="AlphaFoldDB" id="A0A5B0Q293"/>
<keyword evidence="4" id="KW-1185">Reference proteome</keyword>
<proteinExistence type="predicted"/>
<dbReference type="OrthoDB" id="7691805at2759"/>
<feature type="region of interest" description="Disordered" evidence="1">
    <location>
        <begin position="1"/>
        <end position="26"/>
    </location>
</feature>
<feature type="region of interest" description="Disordered" evidence="1">
    <location>
        <begin position="219"/>
        <end position="261"/>
    </location>
</feature>
<evidence type="ECO:0000313" key="4">
    <source>
        <dbReference type="Proteomes" id="UP000324748"/>
    </source>
</evidence>
<reference evidence="3 4" key="1">
    <citation type="submission" date="2019-05" db="EMBL/GenBank/DDBJ databases">
        <title>Emergence of the Ug99 lineage of the wheat stem rust pathogen through somatic hybridization.</title>
        <authorList>
            <person name="Li F."/>
            <person name="Upadhyaya N.M."/>
            <person name="Sperschneider J."/>
            <person name="Matny O."/>
            <person name="Nguyen-Phuc H."/>
            <person name="Mago R."/>
            <person name="Raley C."/>
            <person name="Miller M.E."/>
            <person name="Silverstein K.A.T."/>
            <person name="Henningsen E."/>
            <person name="Hirsch C.D."/>
            <person name="Visser B."/>
            <person name="Pretorius Z.A."/>
            <person name="Steffenson B.J."/>
            <person name="Schwessinger B."/>
            <person name="Dodds P.N."/>
            <person name="Figueroa M."/>
        </authorList>
    </citation>
    <scope>NUCLEOTIDE SEQUENCE [LARGE SCALE GENOMIC DNA]</scope>
    <source>
        <strain evidence="3">21-0</strain>
    </source>
</reference>
<dbReference type="Proteomes" id="UP000324748">
    <property type="component" value="Unassembled WGS sequence"/>
</dbReference>
<evidence type="ECO:0000259" key="2">
    <source>
        <dbReference type="Pfam" id="PF22936"/>
    </source>
</evidence>
<name>A0A5B0Q293_PUCGR</name>
<evidence type="ECO:0000256" key="1">
    <source>
        <dbReference type="SAM" id="MobiDB-lite"/>
    </source>
</evidence>
<protein>
    <recommendedName>
        <fullName evidence="2">Retrovirus-related Pol polyprotein from transposon TNT 1-94-like beta-barrel domain-containing protein</fullName>
    </recommendedName>
</protein>
<dbReference type="InterPro" id="IPR054722">
    <property type="entry name" value="PolX-like_BBD"/>
</dbReference>
<feature type="domain" description="Retrovirus-related Pol polyprotein from transposon TNT 1-94-like beta-barrel" evidence="2">
    <location>
        <begin position="316"/>
        <end position="393"/>
    </location>
</feature>
<dbReference type="EMBL" id="VSWC01000029">
    <property type="protein sequence ID" value="KAA1107248.1"/>
    <property type="molecule type" value="Genomic_DNA"/>
</dbReference>
<feature type="compositionally biased region" description="Basic and acidic residues" evidence="1">
    <location>
        <begin position="11"/>
        <end position="26"/>
    </location>
</feature>
<sequence>MAPSASTPATRSKDKDGEKEEKETYNVDKDTVNVPKFNGDNYPIWVRKIRMHLCARELEEFIDSPLKEDADEATKNKANRVCNILSHGIDDSIFTSTITEENEKQPFDIWTAIKDIYASDSMLSIFQVWNKWEDIQFENDMNEYINAMLESLSEFSSIGIKIPDEIISCGIIGRITKKRPLLMQTLFSDIAALSKPKMIIANLRDIGRHEKAMRKQIVPDNTASSTALATNLKRKPKPPKVYCKNGRHNPAADSHHPKSKCWTVHPEKREEHYAAKKAKPLTYHTTAGDNDPDLSSIRPAFAYHITKATTPRLPTVLDSGASNHMINNLDLFVDTTPTQITILTGGGAGELTAVARGTAKLTLEDGQTLILEEALYVPKLSRNLISMMQLMKHTINQHC</sequence>
<organism evidence="3 4">
    <name type="scientific">Puccinia graminis f. sp. tritici</name>
    <dbReference type="NCBI Taxonomy" id="56615"/>
    <lineage>
        <taxon>Eukaryota</taxon>
        <taxon>Fungi</taxon>
        <taxon>Dikarya</taxon>
        <taxon>Basidiomycota</taxon>
        <taxon>Pucciniomycotina</taxon>
        <taxon>Pucciniomycetes</taxon>
        <taxon>Pucciniales</taxon>
        <taxon>Pucciniaceae</taxon>
        <taxon>Puccinia</taxon>
    </lineage>
</organism>
<accession>A0A5B0Q293</accession>
<gene>
    <name evidence="3" type="ORF">PGT21_050131</name>
</gene>
<dbReference type="Pfam" id="PF14223">
    <property type="entry name" value="Retrotran_gag_2"/>
    <property type="match status" value="1"/>
</dbReference>
<feature type="compositionally biased region" description="Polar residues" evidence="1">
    <location>
        <begin position="219"/>
        <end position="229"/>
    </location>
</feature>
<dbReference type="Pfam" id="PF22936">
    <property type="entry name" value="Pol_BBD"/>
    <property type="match status" value="1"/>
</dbReference>